<sequence>MSNRSELESRIAELQAAVNGLTEELVETKERVRILETEVDEQRAAAEAAEETAEQPIVETDTEAEPAVREWTTKSDDHVEVVKHERNEPAQTDEETDNSATETVTDADKSDESQDADSDASAEESDIIVA</sequence>
<feature type="compositionally biased region" description="Basic and acidic residues" evidence="1">
    <location>
        <begin position="66"/>
        <end position="88"/>
    </location>
</feature>
<feature type="region of interest" description="Disordered" evidence="1">
    <location>
        <begin position="38"/>
        <end position="130"/>
    </location>
</feature>
<comment type="caution">
    <text evidence="2">The sequence shown here is derived from an EMBL/GenBank/DDBJ whole genome shotgun (WGS) entry which is preliminary data.</text>
</comment>
<dbReference type="AlphaFoldDB" id="A0AAE3FV43"/>
<proteinExistence type="predicted"/>
<dbReference type="RefSeq" id="WP_250582312.1">
    <property type="nucleotide sequence ID" value="NZ_JAKRVX010000001.1"/>
</dbReference>
<reference evidence="2" key="2">
    <citation type="submission" date="2022-02" db="EMBL/GenBank/DDBJ databases">
        <authorList>
            <person name="Elcheninov A.G."/>
            <person name="Sorokin D.Y."/>
            <person name="Kublanov I.V."/>
        </authorList>
    </citation>
    <scope>NUCLEOTIDE SEQUENCE</scope>
    <source>
        <strain evidence="2">AArc-St2</strain>
    </source>
</reference>
<dbReference type="InterPro" id="IPR055940">
    <property type="entry name" value="DUF7518"/>
</dbReference>
<dbReference type="Pfam" id="PF24362">
    <property type="entry name" value="DUF7518"/>
    <property type="match status" value="1"/>
</dbReference>
<accession>A0AAE3FV43</accession>
<protein>
    <submittedName>
        <fullName evidence="2">BZIP transcription factor</fullName>
    </submittedName>
</protein>
<feature type="compositionally biased region" description="Acidic residues" evidence="1">
    <location>
        <begin position="113"/>
        <end position="130"/>
    </location>
</feature>
<evidence type="ECO:0000313" key="3">
    <source>
        <dbReference type="Proteomes" id="UP001203207"/>
    </source>
</evidence>
<keyword evidence="3" id="KW-1185">Reference proteome</keyword>
<name>A0AAE3FV43_9EURY</name>
<organism evidence="2 3">
    <name type="scientific">Natronocalculus amylovorans</name>
    <dbReference type="NCBI Taxonomy" id="2917812"/>
    <lineage>
        <taxon>Archaea</taxon>
        <taxon>Methanobacteriati</taxon>
        <taxon>Methanobacteriota</taxon>
        <taxon>Stenosarchaea group</taxon>
        <taxon>Halobacteria</taxon>
        <taxon>Halobacteriales</taxon>
        <taxon>Haloferacaceae</taxon>
        <taxon>Natronocalculus</taxon>
    </lineage>
</organism>
<dbReference type="EMBL" id="JAKRVX010000001">
    <property type="protein sequence ID" value="MCL9815510.1"/>
    <property type="molecule type" value="Genomic_DNA"/>
</dbReference>
<gene>
    <name evidence="2" type="ORF">AArcSt2_00980</name>
</gene>
<evidence type="ECO:0000256" key="1">
    <source>
        <dbReference type="SAM" id="MobiDB-lite"/>
    </source>
</evidence>
<dbReference type="Proteomes" id="UP001203207">
    <property type="component" value="Unassembled WGS sequence"/>
</dbReference>
<evidence type="ECO:0000313" key="2">
    <source>
        <dbReference type="EMBL" id="MCL9815510.1"/>
    </source>
</evidence>
<reference evidence="2" key="1">
    <citation type="journal article" date="2022" name="Syst. Appl. Microbiol.">
        <title>Natronocalculus amylovorans gen. nov., sp. nov., and Natranaeroarchaeum aerophilus sp. nov., dominant culturable amylolytic natronoarchaea from hypersaline soda lakes in southwestern Siberia.</title>
        <authorList>
            <person name="Sorokin D.Y."/>
            <person name="Elcheninov A.G."/>
            <person name="Khizhniak T.V."/>
            <person name="Koenen M."/>
            <person name="Bale N.J."/>
            <person name="Damste J.S.S."/>
            <person name="Kublanov I.V."/>
        </authorList>
    </citation>
    <scope>NUCLEOTIDE SEQUENCE</scope>
    <source>
        <strain evidence="2">AArc-St2</strain>
    </source>
</reference>